<gene>
    <name evidence="3" type="ORF">SAMN04488540_10698</name>
</gene>
<dbReference type="GO" id="GO:0006355">
    <property type="term" value="P:regulation of DNA-templated transcription"/>
    <property type="evidence" value="ECO:0007669"/>
    <property type="project" value="InterPro"/>
</dbReference>
<dbReference type="GO" id="GO:0000160">
    <property type="term" value="P:phosphorelay signal transduction system"/>
    <property type="evidence" value="ECO:0007669"/>
    <property type="project" value="InterPro"/>
</dbReference>
<proteinExistence type="predicted"/>
<evidence type="ECO:0000313" key="4">
    <source>
        <dbReference type="Proteomes" id="UP000199527"/>
    </source>
</evidence>
<feature type="domain" description="OmpR/PhoB-type" evidence="2">
    <location>
        <begin position="33"/>
        <end position="106"/>
    </location>
</feature>
<protein>
    <submittedName>
        <fullName evidence="3">DNA-binding winged helix-turn-helix (WHTH) domain-containing protein</fullName>
    </submittedName>
</protein>
<keyword evidence="4" id="KW-1185">Reference proteome</keyword>
<dbReference type="SUPFAM" id="SSF46894">
    <property type="entry name" value="C-terminal effector domain of the bipartite response regulators"/>
    <property type="match status" value="1"/>
</dbReference>
<dbReference type="Pfam" id="PF00486">
    <property type="entry name" value="Trans_reg_C"/>
    <property type="match status" value="1"/>
</dbReference>
<dbReference type="GO" id="GO:0003677">
    <property type="term" value="F:DNA binding"/>
    <property type="evidence" value="ECO:0007669"/>
    <property type="project" value="UniProtKB-KW"/>
</dbReference>
<reference evidence="4" key="1">
    <citation type="submission" date="2016-10" db="EMBL/GenBank/DDBJ databases">
        <authorList>
            <person name="Varghese N."/>
            <person name="Submissions S."/>
        </authorList>
    </citation>
    <scope>NUCLEOTIDE SEQUENCE [LARGE SCALE GENOMIC DNA]</scope>
    <source>
        <strain evidence="4">DSM 23317</strain>
    </source>
</reference>
<dbReference type="InterPro" id="IPR016032">
    <property type="entry name" value="Sig_transdc_resp-reg_C-effctor"/>
</dbReference>
<dbReference type="Gene3D" id="1.10.10.10">
    <property type="entry name" value="Winged helix-like DNA-binding domain superfamily/Winged helix DNA-binding domain"/>
    <property type="match status" value="1"/>
</dbReference>
<dbReference type="EMBL" id="FNEM01000006">
    <property type="protein sequence ID" value="SDJ25363.1"/>
    <property type="molecule type" value="Genomic_DNA"/>
</dbReference>
<dbReference type="AlphaFoldDB" id="A0A1G8S850"/>
<dbReference type="InterPro" id="IPR001867">
    <property type="entry name" value="OmpR/PhoB-type_DNA-bd"/>
</dbReference>
<evidence type="ECO:0000256" key="1">
    <source>
        <dbReference type="ARBA" id="ARBA00023125"/>
    </source>
</evidence>
<evidence type="ECO:0000259" key="2">
    <source>
        <dbReference type="SMART" id="SM00862"/>
    </source>
</evidence>
<dbReference type="InterPro" id="IPR036388">
    <property type="entry name" value="WH-like_DNA-bd_sf"/>
</dbReference>
<organism evidence="3 4">
    <name type="scientific">Ferrimonas sediminum</name>
    <dbReference type="NCBI Taxonomy" id="718193"/>
    <lineage>
        <taxon>Bacteria</taxon>
        <taxon>Pseudomonadati</taxon>
        <taxon>Pseudomonadota</taxon>
        <taxon>Gammaproteobacteria</taxon>
        <taxon>Alteromonadales</taxon>
        <taxon>Ferrimonadaceae</taxon>
        <taxon>Ferrimonas</taxon>
    </lineage>
</organism>
<keyword evidence="1 3" id="KW-0238">DNA-binding</keyword>
<sequence>MYLPLQEYKKPFMLLGKFKFLPECGCLQHQETGETKTLTRSELLVLTQLTEHQGVTLSKYRLSCGDEEAPVISESAVVKAIFTLRHTLGEPAANCIHTVPKEGYQFVANLNDTPVSSPAHSKLSPKLVRTMQILSVLAVLLVSVPVMVQSFSHSYQAPPLSTEVIEVRNEFNQQMEVEIVTSAQSNIKMMQVYADYLTQHLGHCVYSPWKKIKLALSHDQQMLNVTLFGDGEDSDIRNMKISDFRADPEFITPQWLKQVSICE</sequence>
<dbReference type="OrthoDB" id="6397545at2"/>
<dbReference type="Proteomes" id="UP000199527">
    <property type="component" value="Unassembled WGS sequence"/>
</dbReference>
<evidence type="ECO:0000313" key="3">
    <source>
        <dbReference type="EMBL" id="SDJ25363.1"/>
    </source>
</evidence>
<accession>A0A1G8S850</accession>
<dbReference type="SMART" id="SM00862">
    <property type="entry name" value="Trans_reg_C"/>
    <property type="match status" value="1"/>
</dbReference>
<name>A0A1G8S850_9GAMM</name>